<gene>
    <name evidence="1" type="ORF">BOH66_12415</name>
</gene>
<reference evidence="1 2" key="1">
    <citation type="submission" date="2016-12" db="EMBL/GenBank/DDBJ databases">
        <title>Complete genome sequence of Microbacterium aurum KACC 15219.</title>
        <authorList>
            <person name="Jung Y."/>
            <person name="Shin J.-H."/>
            <person name="Lee Y.-J."/>
            <person name="Yi H."/>
            <person name="Bahn Y.-S."/>
            <person name="Kim J.F."/>
            <person name="Lee D.-W."/>
        </authorList>
    </citation>
    <scope>NUCLEOTIDE SEQUENCE [LARGE SCALE GENOMIC DNA]</scope>
    <source>
        <strain evidence="1 2">KACC 15219</strain>
    </source>
</reference>
<proteinExistence type="predicted"/>
<accession>A0A1P8UA63</accession>
<dbReference type="EMBL" id="CP018762">
    <property type="protein sequence ID" value="APZ34955.1"/>
    <property type="molecule type" value="Genomic_DNA"/>
</dbReference>
<dbReference type="AlphaFoldDB" id="A0A1P8UA63"/>
<evidence type="ECO:0000313" key="1">
    <source>
        <dbReference type="EMBL" id="APZ34955.1"/>
    </source>
</evidence>
<name>A0A1P8UA63_9MICO</name>
<organism evidence="1 2">
    <name type="scientific">Microbacterium aurum</name>
    <dbReference type="NCBI Taxonomy" id="36805"/>
    <lineage>
        <taxon>Bacteria</taxon>
        <taxon>Bacillati</taxon>
        <taxon>Actinomycetota</taxon>
        <taxon>Actinomycetes</taxon>
        <taxon>Micrococcales</taxon>
        <taxon>Microbacteriaceae</taxon>
        <taxon>Microbacterium</taxon>
    </lineage>
</organism>
<keyword evidence="2" id="KW-1185">Reference proteome</keyword>
<evidence type="ECO:0000313" key="2">
    <source>
        <dbReference type="Proteomes" id="UP000187185"/>
    </source>
</evidence>
<dbReference type="InterPro" id="IPR055679">
    <property type="entry name" value="DUF7255"/>
</dbReference>
<dbReference type="Proteomes" id="UP000187185">
    <property type="component" value="Chromosome"/>
</dbReference>
<dbReference type="KEGG" id="maur:BOH66_12415"/>
<protein>
    <submittedName>
        <fullName evidence="1">Uncharacterized protein</fullName>
    </submittedName>
</protein>
<sequence>MITRDGLAVELDEQFHFTRYRAMTLRIKRLGALPWAGPYFDYCAQFESAAARGGGRWTSPSTEKMFGASDPVGVFGKRGSARAKQRALYDAMKDFAASVGVVRLARISIYDRVNGATVDDVLYGRVAVDPPQVRASLEARAYPAAS</sequence>
<dbReference type="Pfam" id="PF23913">
    <property type="entry name" value="DUF7255"/>
    <property type="match status" value="1"/>
</dbReference>